<evidence type="ECO:0000256" key="7">
    <source>
        <dbReference type="SAM" id="Coils"/>
    </source>
</evidence>
<dbReference type="GO" id="GO:0009245">
    <property type="term" value="P:lipid A biosynthetic process"/>
    <property type="evidence" value="ECO:0007669"/>
    <property type="project" value="UniProtKB-UniRule"/>
</dbReference>
<protein>
    <recommendedName>
        <fullName evidence="6">UDP-3-O-acylglucosamine N-acyltransferase</fullName>
        <ecNumber evidence="6">2.3.1.191</ecNumber>
    </recommendedName>
</protein>
<evidence type="ECO:0000256" key="3">
    <source>
        <dbReference type="ARBA" id="ARBA00022679"/>
    </source>
</evidence>
<comment type="subunit">
    <text evidence="6">Homotrimer.</text>
</comment>
<dbReference type="InterPro" id="IPR001451">
    <property type="entry name" value="Hexapep"/>
</dbReference>
<comment type="function">
    <text evidence="6">Catalyzes the N-acylation of UDP-3-O-acylglucosamine using 3-hydroxyacyl-ACP as the acyl donor. Is involved in the biosynthesis of lipid A, a phosphorylated glycolipid that anchors the lipopolysaccharide to the outer membrane of the cell.</text>
</comment>
<evidence type="ECO:0000256" key="2">
    <source>
        <dbReference type="ARBA" id="ARBA00022556"/>
    </source>
</evidence>
<dbReference type="CDD" id="cd03352">
    <property type="entry name" value="LbH_LpxD"/>
    <property type="match status" value="1"/>
</dbReference>
<accession>A0A7V3ZWL2</accession>
<feature type="active site" description="Proton acceptor" evidence="6">
    <location>
        <position position="237"/>
    </location>
</feature>
<keyword evidence="2 6" id="KW-0441">Lipid A biosynthesis</keyword>
<dbReference type="GO" id="GO:0103118">
    <property type="term" value="F:UDP-3-O-[(3R)-3-hydroxyacyl]-glucosamine N-acyltransferase activity"/>
    <property type="evidence" value="ECO:0007669"/>
    <property type="project" value="UniProtKB-EC"/>
</dbReference>
<evidence type="ECO:0000256" key="6">
    <source>
        <dbReference type="HAMAP-Rule" id="MF_00523"/>
    </source>
</evidence>
<evidence type="ECO:0000256" key="1">
    <source>
        <dbReference type="ARBA" id="ARBA00022516"/>
    </source>
</evidence>
<dbReference type="InterPro" id="IPR007691">
    <property type="entry name" value="LpxD"/>
</dbReference>
<dbReference type="AlphaFoldDB" id="A0A7V3ZWL2"/>
<reference evidence="8" key="1">
    <citation type="journal article" date="2020" name="mSystems">
        <title>Genome- and Community-Level Interaction Insights into Carbon Utilization and Element Cycling Functions of Hydrothermarchaeota in Hydrothermal Sediment.</title>
        <authorList>
            <person name="Zhou Z."/>
            <person name="Liu Y."/>
            <person name="Xu W."/>
            <person name="Pan J."/>
            <person name="Luo Z.H."/>
            <person name="Li M."/>
        </authorList>
    </citation>
    <scope>NUCLEOTIDE SEQUENCE [LARGE SCALE GENOMIC DNA]</scope>
    <source>
        <strain evidence="8">SpSt-69</strain>
    </source>
</reference>
<evidence type="ECO:0000313" key="8">
    <source>
        <dbReference type="EMBL" id="HGL16786.1"/>
    </source>
</evidence>
<dbReference type="EC" id="2.3.1.191" evidence="6"/>
<proteinExistence type="inferred from homology"/>
<dbReference type="NCBIfam" id="NF002060">
    <property type="entry name" value="PRK00892.1"/>
    <property type="match status" value="1"/>
</dbReference>
<dbReference type="NCBIfam" id="TIGR01853">
    <property type="entry name" value="lipid_A_lpxD"/>
    <property type="match status" value="1"/>
</dbReference>
<dbReference type="GO" id="GO:0016020">
    <property type="term" value="C:membrane"/>
    <property type="evidence" value="ECO:0007669"/>
    <property type="project" value="GOC"/>
</dbReference>
<dbReference type="PANTHER" id="PTHR43378">
    <property type="entry name" value="UDP-3-O-ACYLGLUCOSAMINE N-ACYLTRANSFERASE"/>
    <property type="match status" value="1"/>
</dbReference>
<dbReference type="SUPFAM" id="SSF51161">
    <property type="entry name" value="Trimeric LpxA-like enzymes"/>
    <property type="match status" value="1"/>
</dbReference>
<comment type="similarity">
    <text evidence="6">Belongs to the transferase hexapeptide repeat family. LpxD subfamily.</text>
</comment>
<keyword evidence="7" id="KW-0175">Coiled coil</keyword>
<dbReference type="PANTHER" id="PTHR43378:SF2">
    <property type="entry name" value="UDP-3-O-ACYLGLUCOSAMINE N-ACYLTRANSFERASE 1, MITOCHONDRIAL-RELATED"/>
    <property type="match status" value="1"/>
</dbReference>
<gene>
    <name evidence="6 8" type="primary">lpxD</name>
    <name evidence="8" type="ORF">ENU66_00360</name>
</gene>
<evidence type="ECO:0000256" key="5">
    <source>
        <dbReference type="ARBA" id="ARBA00023315"/>
    </source>
</evidence>
<dbReference type="Gene3D" id="3.40.1390.10">
    <property type="entry name" value="MurE/MurF, N-terminal domain"/>
    <property type="match status" value="1"/>
</dbReference>
<dbReference type="UniPathway" id="UPA00973"/>
<name>A0A7V3ZWL2_UNCW3</name>
<organism evidence="8">
    <name type="scientific">candidate division WOR-3 bacterium</name>
    <dbReference type="NCBI Taxonomy" id="2052148"/>
    <lineage>
        <taxon>Bacteria</taxon>
        <taxon>Bacteria division WOR-3</taxon>
    </lineage>
</organism>
<keyword evidence="1 6" id="KW-0444">Lipid biosynthesis</keyword>
<dbReference type="Pfam" id="PF00132">
    <property type="entry name" value="Hexapep"/>
    <property type="match status" value="3"/>
</dbReference>
<keyword evidence="4 6" id="KW-0443">Lipid metabolism</keyword>
<feature type="coiled-coil region" evidence="7">
    <location>
        <begin position="313"/>
        <end position="340"/>
    </location>
</feature>
<keyword evidence="5 6" id="KW-0012">Acyltransferase</keyword>
<comment type="caution">
    <text evidence="8">The sequence shown here is derived from an EMBL/GenBank/DDBJ whole genome shotgun (WGS) entry which is preliminary data.</text>
</comment>
<sequence>MSLRSWTEVRAGDLAQELGGVLEGNPDFPVKKPVPVKVAGPEDVTFLFDRKFDEEREFGLLISSFKPQKAKFAALIIVENKDEAMVRVLKHFEKRDEFDLSTPVSSDAKIPDDVKIPPFCFIGKNVKIGRGTKIYPFVFIGSDSEIGENVIIHPFVYIGHDVKIGNNTVLFPGAVIGADGFGFYRTPNGYIKIPQVGGVIIEEDCEIGANATIDRATIGYTIIKRGTKLDDQVHVGHNVEIGEHTVIAGQTGIAGSTKIGNWVMMGGQVGISDHIEIGDNVIILGKAGVTKSLQGPGIFGGYFARERSRFLKIRAIEEKLPEIYERLKRLEERVERADNKKKD</sequence>
<dbReference type="Gene3D" id="2.160.10.10">
    <property type="entry name" value="Hexapeptide repeat proteins"/>
    <property type="match status" value="1"/>
</dbReference>
<comment type="pathway">
    <text evidence="6">Bacterial outer membrane biogenesis; LPS lipid A biosynthesis.</text>
</comment>
<dbReference type="InterPro" id="IPR011004">
    <property type="entry name" value="Trimer_LpxA-like_sf"/>
</dbReference>
<dbReference type="EMBL" id="DTDJ01000006">
    <property type="protein sequence ID" value="HGL16786.1"/>
    <property type="molecule type" value="Genomic_DNA"/>
</dbReference>
<comment type="catalytic activity">
    <reaction evidence="6">
        <text>a UDP-3-O-[(3R)-3-hydroxyacyl]-alpha-D-glucosamine + a (3R)-hydroxyacyl-[ACP] = a UDP-2-N,3-O-bis[(3R)-3-hydroxyacyl]-alpha-D-glucosamine + holo-[ACP] + H(+)</text>
        <dbReference type="Rhea" id="RHEA:53836"/>
        <dbReference type="Rhea" id="RHEA-COMP:9685"/>
        <dbReference type="Rhea" id="RHEA-COMP:9945"/>
        <dbReference type="ChEBI" id="CHEBI:15378"/>
        <dbReference type="ChEBI" id="CHEBI:64479"/>
        <dbReference type="ChEBI" id="CHEBI:78827"/>
        <dbReference type="ChEBI" id="CHEBI:137740"/>
        <dbReference type="ChEBI" id="CHEBI:137748"/>
        <dbReference type="EC" id="2.3.1.191"/>
    </reaction>
</comment>
<evidence type="ECO:0000256" key="4">
    <source>
        <dbReference type="ARBA" id="ARBA00023098"/>
    </source>
</evidence>
<keyword evidence="3 6" id="KW-0808">Transferase</keyword>
<keyword evidence="6" id="KW-0677">Repeat</keyword>
<dbReference type="GO" id="GO:0016410">
    <property type="term" value="F:N-acyltransferase activity"/>
    <property type="evidence" value="ECO:0007669"/>
    <property type="project" value="InterPro"/>
</dbReference>
<dbReference type="HAMAP" id="MF_00523">
    <property type="entry name" value="LpxD"/>
    <property type="match status" value="1"/>
</dbReference>